<comment type="caution">
    <text evidence="2">The sequence shown here is derived from an EMBL/GenBank/DDBJ whole genome shotgun (WGS) entry which is preliminary data.</text>
</comment>
<organism evidence="2 3">
    <name type="scientific">Leptospira inadai serovar Lyme</name>
    <dbReference type="NCBI Taxonomy" id="293084"/>
    <lineage>
        <taxon>Bacteria</taxon>
        <taxon>Pseudomonadati</taxon>
        <taxon>Spirochaetota</taxon>
        <taxon>Spirochaetia</taxon>
        <taxon>Leptospirales</taxon>
        <taxon>Leptospiraceae</taxon>
        <taxon>Leptospira</taxon>
    </lineage>
</organism>
<accession>A0ABX4YM26</accession>
<proteinExistence type="predicted"/>
<reference evidence="2" key="1">
    <citation type="submission" date="2018-01" db="EMBL/GenBank/DDBJ databases">
        <title>Genomic characterization of Leptospira inadai serogroup Lyme isolated from captured rat in Brazil and comparative analysis with human reference strain.</title>
        <authorList>
            <person name="Moreno L.Z."/>
            <person name="Loureiro A.P."/>
            <person name="Miraglia F."/>
            <person name="Kremer F.S."/>
            <person name="Eslabao M.R."/>
            <person name="Dellagostin O.A."/>
            <person name="Lilenbaum W."/>
            <person name="Moreno A.M."/>
        </authorList>
    </citation>
    <scope>NUCLEOTIDE SEQUENCE [LARGE SCALE GENOMIC DNA]</scope>
    <source>
        <strain evidence="2">M34/99</strain>
    </source>
</reference>
<evidence type="ECO:0000313" key="2">
    <source>
        <dbReference type="EMBL" id="PNV76314.1"/>
    </source>
</evidence>
<name>A0ABX4YM26_9LEPT</name>
<dbReference type="NCBIfam" id="TIGR02532">
    <property type="entry name" value="IV_pilin_GFxxxE"/>
    <property type="match status" value="1"/>
</dbReference>
<gene>
    <name evidence="2" type="ORF">BES34_004770</name>
</gene>
<dbReference type="EMBL" id="MCRM02000003">
    <property type="protein sequence ID" value="PNV76314.1"/>
    <property type="molecule type" value="Genomic_DNA"/>
</dbReference>
<evidence type="ECO:0000313" key="3">
    <source>
        <dbReference type="Proteomes" id="UP000094669"/>
    </source>
</evidence>
<feature type="transmembrane region" description="Helical" evidence="1">
    <location>
        <begin position="21"/>
        <end position="43"/>
    </location>
</feature>
<keyword evidence="1" id="KW-0812">Transmembrane</keyword>
<sequence>MKITVPASSKKRNKRRKGKRAGFTLIEITIALLISAGWIAFVLRTVGDGIRLRRLATLQTEAVHLAKIKMAQIDSASILQKDVSSGDIPGYRGFRYSTIVNEEDLDLLKLSGKGGKKPEDLLGGSNSEMNKLISQRTGNNQGSATGGLIKVFHIYVTIEYPTGERNSQGDLKKEKYTVETFKASMN</sequence>
<dbReference type="InterPro" id="IPR012902">
    <property type="entry name" value="N_methyl_site"/>
</dbReference>
<keyword evidence="1" id="KW-1133">Transmembrane helix</keyword>
<evidence type="ECO:0000256" key="1">
    <source>
        <dbReference type="SAM" id="Phobius"/>
    </source>
</evidence>
<dbReference type="RefSeq" id="WP_010419355.1">
    <property type="nucleotide sequence ID" value="NZ_MCRM02000003.1"/>
</dbReference>
<dbReference type="Proteomes" id="UP000094669">
    <property type="component" value="Unassembled WGS sequence"/>
</dbReference>
<keyword evidence="1" id="KW-0472">Membrane</keyword>
<protein>
    <submittedName>
        <fullName evidence="2">Prepilin-type cleavage/methylation domain-containing protein</fullName>
    </submittedName>
</protein>
<keyword evidence="3" id="KW-1185">Reference proteome</keyword>